<name>A0A1I7I369_9PROT</name>
<proteinExistence type="predicted"/>
<organism evidence="2 3">
    <name type="scientific">Nitrosospira multiformis</name>
    <dbReference type="NCBI Taxonomy" id="1231"/>
    <lineage>
        <taxon>Bacteria</taxon>
        <taxon>Pseudomonadati</taxon>
        <taxon>Pseudomonadota</taxon>
        <taxon>Betaproteobacteria</taxon>
        <taxon>Nitrosomonadales</taxon>
        <taxon>Nitrosomonadaceae</taxon>
        <taxon>Nitrosospira</taxon>
    </lineage>
</organism>
<evidence type="ECO:0000256" key="1">
    <source>
        <dbReference type="SAM" id="Coils"/>
    </source>
</evidence>
<dbReference type="RefSeq" id="WP_074975371.1">
    <property type="nucleotide sequence ID" value="NZ_FPBZ01000014.1"/>
</dbReference>
<reference evidence="2 3" key="1">
    <citation type="submission" date="2016-10" db="EMBL/GenBank/DDBJ databases">
        <authorList>
            <person name="de Groot N.N."/>
        </authorList>
    </citation>
    <scope>NUCLEOTIDE SEQUENCE [LARGE SCALE GENOMIC DNA]</scope>
    <source>
        <strain evidence="2 3">Nl14</strain>
    </source>
</reference>
<protein>
    <submittedName>
        <fullName evidence="2">Uncharacterized protein</fullName>
    </submittedName>
</protein>
<keyword evidence="1" id="KW-0175">Coiled coil</keyword>
<feature type="coiled-coil region" evidence="1">
    <location>
        <begin position="191"/>
        <end position="218"/>
    </location>
</feature>
<evidence type="ECO:0000313" key="2">
    <source>
        <dbReference type="EMBL" id="SFU67378.1"/>
    </source>
</evidence>
<accession>A0A1I7I369</accession>
<sequence length="414" mass="46364">MTTEIFRFMTLRPPQEGDSETVMKNTLNLNDSTSEFIELLVQQKKGDSRAGIEKLVQGFLISNNSGFIDSRKKVDVKFLSFYESLLKLKEKEFHKAAKDLFIKIFNVEPEKFVQQDDFKEVLLKVTDSMVIAAIEQNIESRVRSLLISLAKTLGLIQKLAYLEENQVYSKADFLSQIIMLPEGIFPLPTIKQDLSELLKAEEERLKKIANNQAELLRLSKELTANRNAVNDLLTTFERSIAQSNPAKASSTPHSVISNRDRAHSGFGLSERVADSLRQETKATLRKIGLEPSNIDVAMAISLIEKQSREINNRLYASRSSMRYVVSIGNNLVASDIFVGEMPIELENPVTEPGTPGVCPPVSATNITDEVTVPHGTHGEARVLGFADLMVVEQELVGYRLGEIAHIEKCLKKRD</sequence>
<evidence type="ECO:0000313" key="3">
    <source>
        <dbReference type="Proteomes" id="UP000182649"/>
    </source>
</evidence>
<gene>
    <name evidence="2" type="ORF">SAMN05216417_1144</name>
</gene>
<dbReference type="Proteomes" id="UP000182649">
    <property type="component" value="Unassembled WGS sequence"/>
</dbReference>
<dbReference type="EMBL" id="FPBZ01000014">
    <property type="protein sequence ID" value="SFU67378.1"/>
    <property type="molecule type" value="Genomic_DNA"/>
</dbReference>
<dbReference type="AlphaFoldDB" id="A0A1I7I369"/>